<dbReference type="PANTHER" id="PTHR31027:SF2">
    <property type="entry name" value="LEBERCILIN DOMAIN-CONTAINING PROTEIN"/>
    <property type="match status" value="1"/>
</dbReference>
<keyword evidence="1" id="KW-0175">Coiled coil</keyword>
<name>A0A9N9ARD0_9GLOM</name>
<dbReference type="EMBL" id="CAJVPI010000496">
    <property type="protein sequence ID" value="CAG8542188.1"/>
    <property type="molecule type" value="Genomic_DNA"/>
</dbReference>
<feature type="coiled-coil region" evidence="1">
    <location>
        <begin position="132"/>
        <end position="284"/>
    </location>
</feature>
<keyword evidence="4" id="KW-1185">Reference proteome</keyword>
<evidence type="ECO:0000256" key="1">
    <source>
        <dbReference type="SAM" id="Coils"/>
    </source>
</evidence>
<feature type="coiled-coil region" evidence="1">
    <location>
        <begin position="37"/>
        <end position="91"/>
    </location>
</feature>
<gene>
    <name evidence="3" type="ORF">PBRASI_LOCUS4644</name>
</gene>
<comment type="caution">
    <text evidence="3">The sequence shown here is derived from an EMBL/GenBank/DDBJ whole genome shotgun (WGS) entry which is preliminary data.</text>
</comment>
<organism evidence="3 4">
    <name type="scientific">Paraglomus brasilianum</name>
    <dbReference type="NCBI Taxonomy" id="144538"/>
    <lineage>
        <taxon>Eukaryota</taxon>
        <taxon>Fungi</taxon>
        <taxon>Fungi incertae sedis</taxon>
        <taxon>Mucoromycota</taxon>
        <taxon>Glomeromycotina</taxon>
        <taxon>Glomeromycetes</taxon>
        <taxon>Paraglomerales</taxon>
        <taxon>Paraglomeraceae</taxon>
        <taxon>Paraglomus</taxon>
    </lineage>
</organism>
<sequence>MPTPATQKSNAKLEESNKKQGSRAPPKPNDKAFRTALDENRAKIDKLQEQLDKLNEKINNEMNNDPIGRKRDELKKQLDEIRDKQALHKQARSSTFEKIKVLNDAMNKKKRDVKVGKDKMQFRTVKDIDLHIQNLERQVESGELKIIEEKRIISEISNLRKAKKSVEQFEVQQNSIEADQKAIDDIKKTLQDTDSRQLSAEYDKIKAELDLLYKNQSEQHEKRQKLFDERKRLKNQINAEYERKHTLHDNYNKAKQQYYEWFDEKKAEDEATQMAEKAQQLREEAAFPAFEAEILLCTNLIHFFQTNYGIHKTVVEPTTETSPATSNVRAADTTANVPEGVIVDVEVPTNVNDIEKTIEALIAKKQYYTENQERITEENIEKVEAKIAAMKTKDQPENGKKTNVEGGDIKKSVNVVTPEASAATETKEEVK</sequence>
<dbReference type="AlphaFoldDB" id="A0A9N9ARD0"/>
<dbReference type="Proteomes" id="UP000789739">
    <property type="component" value="Unassembled WGS sequence"/>
</dbReference>
<dbReference type="GO" id="GO:0003729">
    <property type="term" value="F:mRNA binding"/>
    <property type="evidence" value="ECO:0007669"/>
    <property type="project" value="TreeGrafter"/>
</dbReference>
<dbReference type="GO" id="GO:0008298">
    <property type="term" value="P:intracellular mRNA localization"/>
    <property type="evidence" value="ECO:0007669"/>
    <property type="project" value="TreeGrafter"/>
</dbReference>
<dbReference type="GO" id="GO:0005783">
    <property type="term" value="C:endoplasmic reticulum"/>
    <property type="evidence" value="ECO:0007669"/>
    <property type="project" value="TreeGrafter"/>
</dbReference>
<dbReference type="GO" id="GO:1990904">
    <property type="term" value="C:ribonucleoprotein complex"/>
    <property type="evidence" value="ECO:0007669"/>
    <property type="project" value="TreeGrafter"/>
</dbReference>
<evidence type="ECO:0000313" key="4">
    <source>
        <dbReference type="Proteomes" id="UP000789739"/>
    </source>
</evidence>
<evidence type="ECO:0000256" key="2">
    <source>
        <dbReference type="SAM" id="MobiDB-lite"/>
    </source>
</evidence>
<dbReference type="GO" id="GO:0042175">
    <property type="term" value="C:nuclear outer membrane-endoplasmic reticulum membrane network"/>
    <property type="evidence" value="ECO:0007669"/>
    <property type="project" value="TreeGrafter"/>
</dbReference>
<feature type="compositionally biased region" description="Basic and acidic residues" evidence="2">
    <location>
        <begin position="391"/>
        <end position="411"/>
    </location>
</feature>
<dbReference type="OrthoDB" id="2195113at2759"/>
<protein>
    <submittedName>
        <fullName evidence="3">9962_t:CDS:1</fullName>
    </submittedName>
</protein>
<accession>A0A9N9ARD0</accession>
<dbReference type="PANTHER" id="PTHR31027">
    <property type="entry name" value="NUCLEAR SEGREGATION PROTEIN BFR1"/>
    <property type="match status" value="1"/>
</dbReference>
<feature type="region of interest" description="Disordered" evidence="2">
    <location>
        <begin position="1"/>
        <end position="32"/>
    </location>
</feature>
<evidence type="ECO:0000313" key="3">
    <source>
        <dbReference type="EMBL" id="CAG8542188.1"/>
    </source>
</evidence>
<reference evidence="3" key="1">
    <citation type="submission" date="2021-06" db="EMBL/GenBank/DDBJ databases">
        <authorList>
            <person name="Kallberg Y."/>
            <person name="Tangrot J."/>
            <person name="Rosling A."/>
        </authorList>
    </citation>
    <scope>NUCLEOTIDE SEQUENCE</scope>
    <source>
        <strain evidence="3">BR232B</strain>
    </source>
</reference>
<feature type="region of interest" description="Disordered" evidence="2">
    <location>
        <begin position="391"/>
        <end position="431"/>
    </location>
</feature>
<feature type="compositionally biased region" description="Polar residues" evidence="2">
    <location>
        <begin position="1"/>
        <end position="10"/>
    </location>
</feature>
<dbReference type="InterPro" id="IPR039604">
    <property type="entry name" value="Bfr1"/>
</dbReference>
<proteinExistence type="predicted"/>